<feature type="transmembrane region" description="Helical" evidence="2">
    <location>
        <begin position="229"/>
        <end position="249"/>
    </location>
</feature>
<evidence type="ECO:0000256" key="1">
    <source>
        <dbReference type="SAM" id="MobiDB-lite"/>
    </source>
</evidence>
<dbReference type="Pfam" id="PF09972">
    <property type="entry name" value="DUF2207"/>
    <property type="match status" value="1"/>
</dbReference>
<name>A0AB35YV73_9FLAO</name>
<evidence type="ECO:0000313" key="6">
    <source>
        <dbReference type="EMBL" id="MEM0571912.1"/>
    </source>
</evidence>
<keyword evidence="2" id="KW-0472">Membrane</keyword>
<evidence type="ECO:0000313" key="5">
    <source>
        <dbReference type="EMBL" id="MEM0517347.1"/>
    </source>
</evidence>
<dbReference type="InterPro" id="IPR048389">
    <property type="entry name" value="YciQ-like_C"/>
</dbReference>
<feature type="transmembrane region" description="Helical" evidence="2">
    <location>
        <begin position="392"/>
        <end position="410"/>
    </location>
</feature>
<comment type="caution">
    <text evidence="5">The sequence shown here is derived from an EMBL/GenBank/DDBJ whole genome shotgun (WGS) entry which is preliminary data.</text>
</comment>
<dbReference type="EMBL" id="JBANCF010000001">
    <property type="protein sequence ID" value="MEM0571912.1"/>
    <property type="molecule type" value="Genomic_DNA"/>
</dbReference>
<reference evidence="5 8" key="1">
    <citation type="submission" date="2024-01" db="EMBL/GenBank/DDBJ databases">
        <title>Aequorivita flavus sp. nov., isolated from deep-sea sediment.</title>
        <authorList>
            <person name="Chen X."/>
        </authorList>
    </citation>
    <scope>NUCLEOTIDE SEQUENCE</scope>
    <source>
        <strain evidence="5">MCCC 1A16923</strain>
        <strain evidence="6 8">MCCC 1A16935</strain>
    </source>
</reference>
<feature type="compositionally biased region" description="Gly residues" evidence="1">
    <location>
        <begin position="539"/>
        <end position="557"/>
    </location>
</feature>
<dbReference type="Proteomes" id="UP001390963">
    <property type="component" value="Unassembled WGS sequence"/>
</dbReference>
<feature type="region of interest" description="Disordered" evidence="1">
    <location>
        <begin position="534"/>
        <end position="557"/>
    </location>
</feature>
<evidence type="ECO:0000256" key="2">
    <source>
        <dbReference type="SAM" id="Phobius"/>
    </source>
</evidence>
<protein>
    <submittedName>
        <fullName evidence="5">DUF2207 domain-containing protein</fullName>
    </submittedName>
</protein>
<accession>A0AB35YV73</accession>
<keyword evidence="8" id="KW-1185">Reference proteome</keyword>
<dbReference type="InterPro" id="IPR018702">
    <property type="entry name" value="DUF2207"/>
</dbReference>
<dbReference type="EMBL" id="JAZBJM010000001">
    <property type="protein sequence ID" value="MEM0517347.1"/>
    <property type="molecule type" value="Genomic_DNA"/>
</dbReference>
<organism evidence="5 7">
    <name type="scientific">Aequorivita flava</name>
    <dbReference type="NCBI Taxonomy" id="3114371"/>
    <lineage>
        <taxon>Bacteria</taxon>
        <taxon>Pseudomonadati</taxon>
        <taxon>Bacteroidota</taxon>
        <taxon>Flavobacteriia</taxon>
        <taxon>Flavobacteriales</taxon>
        <taxon>Flavobacteriaceae</taxon>
        <taxon>Aequorivita</taxon>
    </lineage>
</organism>
<keyword evidence="2" id="KW-1133">Transmembrane helix</keyword>
<feature type="transmembrane region" description="Helical" evidence="2">
    <location>
        <begin position="416"/>
        <end position="433"/>
    </location>
</feature>
<dbReference type="Pfam" id="PF20990">
    <property type="entry name" value="DUF2207_C"/>
    <property type="match status" value="1"/>
</dbReference>
<evidence type="ECO:0000313" key="8">
    <source>
        <dbReference type="Proteomes" id="UP001390963"/>
    </source>
</evidence>
<feature type="domain" description="Predicted membrane protein YciQ-like C-terminal" evidence="4">
    <location>
        <begin position="264"/>
        <end position="492"/>
    </location>
</feature>
<feature type="domain" description="DUF2207" evidence="3">
    <location>
        <begin position="18"/>
        <end position="181"/>
    </location>
</feature>
<evidence type="ECO:0000259" key="4">
    <source>
        <dbReference type="Pfam" id="PF20990"/>
    </source>
</evidence>
<proteinExistence type="predicted"/>
<evidence type="ECO:0000259" key="3">
    <source>
        <dbReference type="Pfam" id="PF09972"/>
    </source>
</evidence>
<evidence type="ECO:0000313" key="7">
    <source>
        <dbReference type="Proteomes" id="UP001388259"/>
    </source>
</evidence>
<gene>
    <name evidence="6" type="ORF">VZD24_00160</name>
    <name evidence="5" type="ORF">VZD85_03200</name>
</gene>
<dbReference type="Proteomes" id="UP001388259">
    <property type="component" value="Unassembled WGS sequence"/>
</dbReference>
<dbReference type="AlphaFoldDB" id="A0AB35YV73"/>
<keyword evidence="2" id="KW-0812">Transmembrane</keyword>
<sequence>MLFALLLGFKSIAQGFTVNHCQVDIYIHEEGYFDVVEKYDLTFSVYKHGIYRNIQTNYELLTENGTQEERRIKIKNIKVPNHKFEADFDFVQKLSDNLQIKIGDKDVTVIGPQHYEIKYRVYNAFLFEKEYIRFYWNIKASDWSAAFDKIDFSIHLPQNMELGLDDIFVYSGFTGETVESSNFNVAYNDGVFTAKSIPEFKSYSGQSVTVLVNLPLNSVTEIKPMWPFWTHYGWTLILGVLLLVFYAIWNKYGKDDRVVATTSYFPPNGIDPSMAGFLIDDSEDTQDLISLIPYWGSRGLITMEQIPKKGWFAKDDTKLTRLRPLPDGAPDYEVKIFSGLFGSASNHGKEEVLISSLKDTFYTKMASAKTMLKQKAQKYYDPKAKKIQTRTIIGVLLSGVVLFMIFLFSWGLLEALAVIPVVVFLLFMSVHLVKKNAKGNQILSELKGFRNFIKIAEENKLKMLLHDSPSYFETTMGYALAFGLFEQWAKKFEALNVQPPSWYTSSTGAFTMNNFSNSFTSSISAAKSTMVSSPSSSSSGGGGSSGGGFGGGGGGSW</sequence>